<dbReference type="Proteomes" id="UP000030653">
    <property type="component" value="Unassembled WGS sequence"/>
</dbReference>
<protein>
    <submittedName>
        <fullName evidence="2">Uncharacterized protein</fullName>
    </submittedName>
</protein>
<name>M5FVC0_DACPD</name>
<keyword evidence="1" id="KW-0732">Signal</keyword>
<dbReference type="AlphaFoldDB" id="M5FVC0"/>
<dbReference type="GeneID" id="63683839"/>
<feature type="chain" id="PRO_5004067300" evidence="1">
    <location>
        <begin position="20"/>
        <end position="115"/>
    </location>
</feature>
<dbReference type="EMBL" id="JH795867">
    <property type="protein sequence ID" value="EJU00214.1"/>
    <property type="molecule type" value="Genomic_DNA"/>
</dbReference>
<dbReference type="RefSeq" id="XP_040627111.1">
    <property type="nucleotide sequence ID" value="XM_040768777.1"/>
</dbReference>
<evidence type="ECO:0000256" key="1">
    <source>
        <dbReference type="SAM" id="SignalP"/>
    </source>
</evidence>
<proteinExistence type="predicted"/>
<keyword evidence="3" id="KW-1185">Reference proteome</keyword>
<evidence type="ECO:0000313" key="2">
    <source>
        <dbReference type="EMBL" id="EJU00214.1"/>
    </source>
</evidence>
<feature type="signal peptide" evidence="1">
    <location>
        <begin position="1"/>
        <end position="19"/>
    </location>
</feature>
<gene>
    <name evidence="2" type="ORF">DACRYDRAFT_108961</name>
</gene>
<evidence type="ECO:0000313" key="3">
    <source>
        <dbReference type="Proteomes" id="UP000030653"/>
    </source>
</evidence>
<reference evidence="2 3" key="1">
    <citation type="journal article" date="2012" name="Science">
        <title>The Paleozoic origin of enzymatic lignin decomposition reconstructed from 31 fungal genomes.</title>
        <authorList>
            <person name="Floudas D."/>
            <person name="Binder M."/>
            <person name="Riley R."/>
            <person name="Barry K."/>
            <person name="Blanchette R.A."/>
            <person name="Henrissat B."/>
            <person name="Martinez A.T."/>
            <person name="Otillar R."/>
            <person name="Spatafora J.W."/>
            <person name="Yadav J.S."/>
            <person name="Aerts A."/>
            <person name="Benoit I."/>
            <person name="Boyd A."/>
            <person name="Carlson A."/>
            <person name="Copeland A."/>
            <person name="Coutinho P.M."/>
            <person name="de Vries R.P."/>
            <person name="Ferreira P."/>
            <person name="Findley K."/>
            <person name="Foster B."/>
            <person name="Gaskell J."/>
            <person name="Glotzer D."/>
            <person name="Gorecki P."/>
            <person name="Heitman J."/>
            <person name="Hesse C."/>
            <person name="Hori C."/>
            <person name="Igarashi K."/>
            <person name="Jurgens J.A."/>
            <person name="Kallen N."/>
            <person name="Kersten P."/>
            <person name="Kohler A."/>
            <person name="Kuees U."/>
            <person name="Kumar T.K.A."/>
            <person name="Kuo A."/>
            <person name="LaButti K."/>
            <person name="Larrondo L.F."/>
            <person name="Lindquist E."/>
            <person name="Ling A."/>
            <person name="Lombard V."/>
            <person name="Lucas S."/>
            <person name="Lundell T."/>
            <person name="Martin R."/>
            <person name="McLaughlin D.J."/>
            <person name="Morgenstern I."/>
            <person name="Morin E."/>
            <person name="Murat C."/>
            <person name="Nagy L.G."/>
            <person name="Nolan M."/>
            <person name="Ohm R.A."/>
            <person name="Patyshakuliyeva A."/>
            <person name="Rokas A."/>
            <person name="Ruiz-Duenas F.J."/>
            <person name="Sabat G."/>
            <person name="Salamov A."/>
            <person name="Samejima M."/>
            <person name="Schmutz J."/>
            <person name="Slot J.C."/>
            <person name="St John F."/>
            <person name="Stenlid J."/>
            <person name="Sun H."/>
            <person name="Sun S."/>
            <person name="Syed K."/>
            <person name="Tsang A."/>
            <person name="Wiebenga A."/>
            <person name="Young D."/>
            <person name="Pisabarro A."/>
            <person name="Eastwood D.C."/>
            <person name="Martin F."/>
            <person name="Cullen D."/>
            <person name="Grigoriev I.V."/>
            <person name="Hibbett D.S."/>
        </authorList>
    </citation>
    <scope>NUCLEOTIDE SEQUENCE [LARGE SCALE GENOMIC DNA]</scope>
    <source>
        <strain evidence="2 3">DJM-731 SS1</strain>
    </source>
</reference>
<dbReference type="HOGENOM" id="CLU_2108934_0_0_1"/>
<organism evidence="2 3">
    <name type="scientific">Dacryopinax primogenitus (strain DJM 731)</name>
    <name type="common">Brown rot fungus</name>
    <dbReference type="NCBI Taxonomy" id="1858805"/>
    <lineage>
        <taxon>Eukaryota</taxon>
        <taxon>Fungi</taxon>
        <taxon>Dikarya</taxon>
        <taxon>Basidiomycota</taxon>
        <taxon>Agaricomycotina</taxon>
        <taxon>Dacrymycetes</taxon>
        <taxon>Dacrymycetales</taxon>
        <taxon>Dacrymycetaceae</taxon>
        <taxon>Dacryopinax</taxon>
    </lineage>
</organism>
<accession>M5FVC0</accession>
<sequence length="115" mass="12847">MVRSCTIVLALTLAATSFAAPLPLERRTTPMEEDEQLAMRSFIGTHPFLTAVGSYFLAKTMGGNNKDGAAQERDLQDDDEQLLEMRDMDDNTPWVVLRDANMEYVASMVRFGDVL</sequence>